<evidence type="ECO:0000313" key="1">
    <source>
        <dbReference type="EMBL" id="GBQ23677.1"/>
    </source>
</evidence>
<keyword evidence="2" id="KW-1185">Reference proteome</keyword>
<gene>
    <name evidence="1" type="ORF">AA12717_1562</name>
</gene>
<sequence length="483" mass="52133">MSAIMSTPIGYSHCNLDLSNQKLALLGLVQTALDRGVHAIRLPALAPFVSGAPGNAGSPLAETCPFADYYDLDALKRFMRIFGLELIEDPETNTEEPYGSFMTGASAVGLSGARGLGALYGHVCQFFSHLIPSIRVAETLATFRKEVYDSLAIKTALHLCIDTDLSEEAGIVACETILRKVQSWPTLAETPIYVACEEQTLPVSKEKIRQMARNGYGLDLVWKSDLLTGQALAAWNSLDLSLLDFETALAASLFIGNSHSTFSNLVSFEKFCRDRTNIQNHAIHNGQEATLTQRRDNGVECDPILVATSLLQRLPLVPLGTHDCRWPAAIHAHVAGFGDMESTTAPVPGLAGGDLVVGSPRDDGRWICGIAIAIEEIAGIAIEYRVLDDTGQWSDWVANGAFAGYHSDHRALRGVAIRLAGPAALHYDCLYGATFAESDTCIMRANGEACQSPDQRAVTCLHVLFRPAFGACPRASRSMPTIL</sequence>
<comment type="caution">
    <text evidence="1">The sequence shown here is derived from an EMBL/GenBank/DDBJ whole genome shotgun (WGS) entry which is preliminary data.</text>
</comment>
<dbReference type="EMBL" id="BAQP01000081">
    <property type="protein sequence ID" value="GBQ23677.1"/>
    <property type="molecule type" value="Genomic_DNA"/>
</dbReference>
<proteinExistence type="predicted"/>
<protein>
    <submittedName>
        <fullName evidence="1">Uncharacterized protein</fullName>
    </submittedName>
</protein>
<name>A0ABQ0P627_9PROT</name>
<evidence type="ECO:0000313" key="2">
    <source>
        <dbReference type="Proteomes" id="UP001060895"/>
    </source>
</evidence>
<organism evidence="1 2">
    <name type="scientific">Gluconacetobacter sacchari DSM 12717</name>
    <dbReference type="NCBI Taxonomy" id="1307940"/>
    <lineage>
        <taxon>Bacteria</taxon>
        <taxon>Pseudomonadati</taxon>
        <taxon>Pseudomonadota</taxon>
        <taxon>Alphaproteobacteria</taxon>
        <taxon>Acetobacterales</taxon>
        <taxon>Acetobacteraceae</taxon>
        <taxon>Gluconacetobacter</taxon>
    </lineage>
</organism>
<reference evidence="1" key="1">
    <citation type="submission" date="2013-04" db="EMBL/GenBank/DDBJ databases">
        <title>The genome sequencing project of 58 acetic acid bacteria.</title>
        <authorList>
            <person name="Okamoto-Kainuma A."/>
            <person name="Ishikawa M."/>
            <person name="Umino S."/>
            <person name="Koizumi Y."/>
            <person name="Shiwa Y."/>
            <person name="Yoshikawa H."/>
            <person name="Matsutani M."/>
            <person name="Matsushita K."/>
        </authorList>
    </citation>
    <scope>NUCLEOTIDE SEQUENCE</scope>
    <source>
        <strain evidence="1">DSM 12717</strain>
    </source>
</reference>
<dbReference type="Proteomes" id="UP001060895">
    <property type="component" value="Unassembled WGS sequence"/>
</dbReference>
<dbReference type="Gene3D" id="3.40.50.11350">
    <property type="match status" value="1"/>
</dbReference>
<accession>A0ABQ0P627</accession>